<accession>A0A0E9RL43</accession>
<protein>
    <submittedName>
        <fullName evidence="1">Uncharacterized protein</fullName>
    </submittedName>
</protein>
<evidence type="ECO:0000313" key="1">
    <source>
        <dbReference type="EMBL" id="JAH29841.1"/>
    </source>
</evidence>
<dbReference type="EMBL" id="GBXM01078736">
    <property type="protein sequence ID" value="JAH29841.1"/>
    <property type="molecule type" value="Transcribed_RNA"/>
</dbReference>
<name>A0A0E9RL43_ANGAN</name>
<organism evidence="1">
    <name type="scientific">Anguilla anguilla</name>
    <name type="common">European freshwater eel</name>
    <name type="synonym">Muraena anguilla</name>
    <dbReference type="NCBI Taxonomy" id="7936"/>
    <lineage>
        <taxon>Eukaryota</taxon>
        <taxon>Metazoa</taxon>
        <taxon>Chordata</taxon>
        <taxon>Craniata</taxon>
        <taxon>Vertebrata</taxon>
        <taxon>Euteleostomi</taxon>
        <taxon>Actinopterygii</taxon>
        <taxon>Neopterygii</taxon>
        <taxon>Teleostei</taxon>
        <taxon>Anguilliformes</taxon>
        <taxon>Anguillidae</taxon>
        <taxon>Anguilla</taxon>
    </lineage>
</organism>
<reference evidence="1" key="2">
    <citation type="journal article" date="2015" name="Fish Shellfish Immunol.">
        <title>Early steps in the European eel (Anguilla anguilla)-Vibrio vulnificus interaction in the gills: Role of the RtxA13 toxin.</title>
        <authorList>
            <person name="Callol A."/>
            <person name="Pajuelo D."/>
            <person name="Ebbesson L."/>
            <person name="Teles M."/>
            <person name="MacKenzie S."/>
            <person name="Amaro C."/>
        </authorList>
    </citation>
    <scope>NUCLEOTIDE SEQUENCE</scope>
</reference>
<proteinExistence type="predicted"/>
<dbReference type="AlphaFoldDB" id="A0A0E9RL43"/>
<reference evidence="1" key="1">
    <citation type="submission" date="2014-11" db="EMBL/GenBank/DDBJ databases">
        <authorList>
            <person name="Amaro Gonzalez C."/>
        </authorList>
    </citation>
    <scope>NUCLEOTIDE SEQUENCE</scope>
</reference>
<sequence>MLIKSSACKACVTQEGRSRKDQFSYSDVTPYEQYELLGF</sequence>